<dbReference type="Proteomes" id="UP000029981">
    <property type="component" value="Chromosome 6"/>
</dbReference>
<dbReference type="EMBL" id="CM002927">
    <property type="protein sequence ID" value="KGN47346.1"/>
    <property type="molecule type" value="Genomic_DNA"/>
</dbReference>
<accession>A0A0A0KHU5</accession>
<keyword evidence="2" id="KW-1185">Reference proteome</keyword>
<protein>
    <submittedName>
        <fullName evidence="1">Uncharacterized protein</fullName>
    </submittedName>
</protein>
<gene>
    <name evidence="1" type="ORF">Csa_6G302140</name>
</gene>
<proteinExistence type="predicted"/>
<reference evidence="1 2" key="1">
    <citation type="journal article" date="2009" name="Nat. Genet.">
        <title>The genome of the cucumber, Cucumis sativus L.</title>
        <authorList>
            <person name="Huang S."/>
            <person name="Li R."/>
            <person name="Zhang Z."/>
            <person name="Li L."/>
            <person name="Gu X."/>
            <person name="Fan W."/>
            <person name="Lucas W.J."/>
            <person name="Wang X."/>
            <person name="Xie B."/>
            <person name="Ni P."/>
            <person name="Ren Y."/>
            <person name="Zhu H."/>
            <person name="Li J."/>
            <person name="Lin K."/>
            <person name="Jin W."/>
            <person name="Fei Z."/>
            <person name="Li G."/>
            <person name="Staub J."/>
            <person name="Kilian A."/>
            <person name="van der Vossen E.A."/>
            <person name="Wu Y."/>
            <person name="Guo J."/>
            <person name="He J."/>
            <person name="Jia Z."/>
            <person name="Ren Y."/>
            <person name="Tian G."/>
            <person name="Lu Y."/>
            <person name="Ruan J."/>
            <person name="Qian W."/>
            <person name="Wang M."/>
            <person name="Huang Q."/>
            <person name="Li B."/>
            <person name="Xuan Z."/>
            <person name="Cao J."/>
            <person name="Asan"/>
            <person name="Wu Z."/>
            <person name="Zhang J."/>
            <person name="Cai Q."/>
            <person name="Bai Y."/>
            <person name="Zhao B."/>
            <person name="Han Y."/>
            <person name="Li Y."/>
            <person name="Li X."/>
            <person name="Wang S."/>
            <person name="Shi Q."/>
            <person name="Liu S."/>
            <person name="Cho W.K."/>
            <person name="Kim J.Y."/>
            <person name="Xu Y."/>
            <person name="Heller-Uszynska K."/>
            <person name="Miao H."/>
            <person name="Cheng Z."/>
            <person name="Zhang S."/>
            <person name="Wu J."/>
            <person name="Yang Y."/>
            <person name="Kang H."/>
            <person name="Li M."/>
            <person name="Liang H."/>
            <person name="Ren X."/>
            <person name="Shi Z."/>
            <person name="Wen M."/>
            <person name="Jian M."/>
            <person name="Yang H."/>
            <person name="Zhang G."/>
            <person name="Yang Z."/>
            <person name="Chen R."/>
            <person name="Liu S."/>
            <person name="Li J."/>
            <person name="Ma L."/>
            <person name="Liu H."/>
            <person name="Zhou Y."/>
            <person name="Zhao J."/>
            <person name="Fang X."/>
            <person name="Li G."/>
            <person name="Fang L."/>
            <person name="Li Y."/>
            <person name="Liu D."/>
            <person name="Zheng H."/>
            <person name="Zhang Y."/>
            <person name="Qin N."/>
            <person name="Li Z."/>
            <person name="Yang G."/>
            <person name="Yang S."/>
            <person name="Bolund L."/>
            <person name="Kristiansen K."/>
            <person name="Zheng H."/>
            <person name="Li S."/>
            <person name="Zhang X."/>
            <person name="Yang H."/>
            <person name="Wang J."/>
            <person name="Sun R."/>
            <person name="Zhang B."/>
            <person name="Jiang S."/>
            <person name="Wang J."/>
            <person name="Du Y."/>
            <person name="Li S."/>
        </authorList>
    </citation>
    <scope>NUCLEOTIDE SEQUENCE [LARGE SCALE GENOMIC DNA]</scope>
    <source>
        <strain evidence="2">cv. 9930</strain>
    </source>
</reference>
<reference evidence="1 2" key="4">
    <citation type="journal article" date="2011" name="BMC Genomics">
        <title>RNA-Seq improves annotation of protein-coding genes in the cucumber genome.</title>
        <authorList>
            <person name="Li Z."/>
            <person name="Zhang Z."/>
            <person name="Yan P."/>
            <person name="Huang S."/>
            <person name="Fei Z."/>
            <person name="Lin K."/>
        </authorList>
    </citation>
    <scope>NUCLEOTIDE SEQUENCE [LARGE SCALE GENOMIC DNA]</scope>
    <source>
        <strain evidence="2">cv. 9930</strain>
    </source>
</reference>
<dbReference type="Gramene" id="KGN47346">
    <property type="protein sequence ID" value="KGN47346"/>
    <property type="gene ID" value="Csa_6G302140"/>
</dbReference>
<name>A0A0A0KHU5_CUCSA</name>
<organism evidence="1 2">
    <name type="scientific">Cucumis sativus</name>
    <name type="common">Cucumber</name>
    <dbReference type="NCBI Taxonomy" id="3659"/>
    <lineage>
        <taxon>Eukaryota</taxon>
        <taxon>Viridiplantae</taxon>
        <taxon>Streptophyta</taxon>
        <taxon>Embryophyta</taxon>
        <taxon>Tracheophyta</taxon>
        <taxon>Spermatophyta</taxon>
        <taxon>Magnoliopsida</taxon>
        <taxon>eudicotyledons</taxon>
        <taxon>Gunneridae</taxon>
        <taxon>Pentapetalae</taxon>
        <taxon>rosids</taxon>
        <taxon>fabids</taxon>
        <taxon>Cucurbitales</taxon>
        <taxon>Cucurbitaceae</taxon>
        <taxon>Benincaseae</taxon>
        <taxon>Cucumis</taxon>
    </lineage>
</organism>
<dbReference type="AlphaFoldDB" id="A0A0A0KHU5"/>
<reference evidence="1 2" key="3">
    <citation type="journal article" date="2010" name="BMC Genomics">
        <title>Transcriptome sequencing and comparative analysis of cucumber flowers with different sex types.</title>
        <authorList>
            <person name="Guo S."/>
            <person name="Zheng Y."/>
            <person name="Joung J.G."/>
            <person name="Liu S."/>
            <person name="Zhang Z."/>
            <person name="Crasta O.R."/>
            <person name="Sobral B.W."/>
            <person name="Xu Y."/>
            <person name="Huang S."/>
            <person name="Fei Z."/>
        </authorList>
    </citation>
    <scope>NUCLEOTIDE SEQUENCE [LARGE SCALE GENOMIC DNA]</scope>
    <source>
        <strain evidence="2">cv. 9930</strain>
    </source>
</reference>
<reference evidence="1 2" key="2">
    <citation type="journal article" date="2009" name="PLoS ONE">
        <title>An integrated genetic and cytogenetic map of the cucumber genome.</title>
        <authorList>
            <person name="Ren Y."/>
            <person name="Zhang Z."/>
            <person name="Liu J."/>
            <person name="Staub J.E."/>
            <person name="Han Y."/>
            <person name="Cheng Z."/>
            <person name="Li X."/>
            <person name="Lu J."/>
            <person name="Miao H."/>
            <person name="Kang H."/>
            <person name="Xie B."/>
            <person name="Gu X."/>
            <person name="Wang X."/>
            <person name="Du Y."/>
            <person name="Jin W."/>
            <person name="Huang S."/>
        </authorList>
    </citation>
    <scope>NUCLEOTIDE SEQUENCE [LARGE SCALE GENOMIC DNA]</scope>
    <source>
        <strain evidence="2">cv. 9930</strain>
    </source>
</reference>
<evidence type="ECO:0000313" key="1">
    <source>
        <dbReference type="EMBL" id="KGN47346.1"/>
    </source>
</evidence>
<evidence type="ECO:0000313" key="2">
    <source>
        <dbReference type="Proteomes" id="UP000029981"/>
    </source>
</evidence>
<sequence>MYRKNEQSNLWRHKQEPQNSYALSFSSYDVCCYPAVMVHKNHQSQNEGEKVKKKAEGQRRRFAAAITVAYRLSSSSLFSIRAHNYDLSFSTGRLSDLLFRL</sequence>